<accession>A0A011PGX8</accession>
<evidence type="ECO:0000313" key="4">
    <source>
        <dbReference type="Proteomes" id="UP000020218"/>
    </source>
</evidence>
<dbReference type="InterPro" id="IPR013424">
    <property type="entry name" value="Ice-binding_C"/>
</dbReference>
<feature type="signal peptide" evidence="1">
    <location>
        <begin position="1"/>
        <end position="29"/>
    </location>
</feature>
<evidence type="ECO:0000256" key="1">
    <source>
        <dbReference type="SAM" id="SignalP"/>
    </source>
</evidence>
<sequence>MNMNMNMKMKTVAGMLAVGALVASGSASAAPWSFSTTLAGWAASSGGTGVIIDGDGDVAFKLEVATTTIPDGVNGYITFSEFEVGGVDYYDVGITWDDATGFPGGYSGGGQLVYSMTVLQPSREQITGVALDSLITGSGTTALKILRDLPASTIFENLSSFDGSRDPSSGYATFSGRTVVGVQDVFQPSNTGVFQDVHDSFVVTSAPEPASLLLVGIGLMGLVARRRSA</sequence>
<dbReference type="Pfam" id="PF07589">
    <property type="entry name" value="PEP-CTERM"/>
    <property type="match status" value="1"/>
</dbReference>
<evidence type="ECO:0000313" key="3">
    <source>
        <dbReference type="EMBL" id="EXI65474.1"/>
    </source>
</evidence>
<organism evidence="3 4">
    <name type="scientific">Candidatus Accumulibacter adjunctus</name>
    <dbReference type="NCBI Taxonomy" id="1454001"/>
    <lineage>
        <taxon>Bacteria</taxon>
        <taxon>Pseudomonadati</taxon>
        <taxon>Pseudomonadota</taxon>
        <taxon>Betaproteobacteria</taxon>
        <taxon>Candidatus Accumulibacter</taxon>
    </lineage>
</organism>
<gene>
    <name evidence="3" type="ORF">AW08_03145</name>
</gene>
<evidence type="ECO:0000259" key="2">
    <source>
        <dbReference type="Pfam" id="PF07589"/>
    </source>
</evidence>
<name>A0A011PGX8_9PROT</name>
<keyword evidence="4" id="KW-1185">Reference proteome</keyword>
<dbReference type="PATRIC" id="fig|1454001.3.peg.3191"/>
<proteinExistence type="predicted"/>
<dbReference type="EMBL" id="JFAX01000022">
    <property type="protein sequence ID" value="EXI65474.1"/>
    <property type="molecule type" value="Genomic_DNA"/>
</dbReference>
<dbReference type="Proteomes" id="UP000020218">
    <property type="component" value="Unassembled WGS sequence"/>
</dbReference>
<dbReference type="AlphaFoldDB" id="A0A011PGX8"/>
<reference evidence="3" key="1">
    <citation type="submission" date="2014-02" db="EMBL/GenBank/DDBJ databases">
        <title>Expanding our view of genomic diversity in Candidatus Accumulibacter clades.</title>
        <authorList>
            <person name="Skennerton C.T."/>
            <person name="Barr J.J."/>
            <person name="Slater F.R."/>
            <person name="Bond P.L."/>
            <person name="Tyson G.W."/>
        </authorList>
    </citation>
    <scope>NUCLEOTIDE SEQUENCE [LARGE SCALE GENOMIC DNA]</scope>
</reference>
<keyword evidence="1" id="KW-0732">Signal</keyword>
<protein>
    <submittedName>
        <fullName evidence="3">PEP-CTERM motif protein</fullName>
    </submittedName>
</protein>
<dbReference type="NCBIfam" id="TIGR02595">
    <property type="entry name" value="PEP_CTERM"/>
    <property type="match status" value="1"/>
</dbReference>
<feature type="domain" description="Ice-binding protein C-terminal" evidence="2">
    <location>
        <begin position="206"/>
        <end position="227"/>
    </location>
</feature>
<comment type="caution">
    <text evidence="3">The sequence shown here is derived from an EMBL/GenBank/DDBJ whole genome shotgun (WGS) entry which is preliminary data.</text>
</comment>
<feature type="chain" id="PRO_5001461827" evidence="1">
    <location>
        <begin position="30"/>
        <end position="229"/>
    </location>
</feature>